<keyword evidence="2" id="KW-0808">Transferase</keyword>
<dbReference type="GO" id="GO:0003964">
    <property type="term" value="F:RNA-directed DNA polymerase activity"/>
    <property type="evidence" value="ECO:0007669"/>
    <property type="project" value="UniProtKB-KW"/>
</dbReference>
<protein>
    <submittedName>
        <fullName evidence="2">Reverse transcriptase (RNA-dependent DNA polymerase)</fullName>
    </submittedName>
</protein>
<dbReference type="InterPro" id="IPR058912">
    <property type="entry name" value="HTH_animal"/>
</dbReference>
<evidence type="ECO:0000259" key="1">
    <source>
        <dbReference type="PROSITE" id="PS50878"/>
    </source>
</evidence>
<dbReference type="CDD" id="cd00304">
    <property type="entry name" value="RT_like"/>
    <property type="match status" value="1"/>
</dbReference>
<dbReference type="PANTHER" id="PTHR21301:SF10">
    <property type="entry name" value="REVERSE TRANSCRIPTASE DOMAIN-CONTAINING PROTEIN"/>
    <property type="match status" value="1"/>
</dbReference>
<sequence length="508" mass="58172">LNKRPKIRGLLTKAHIEKLKQLQANQDILITRPDKGTGIVIMNRSDYVTKMHSILSDQNKFREAHKEKDCTDEVEAQLTDCLKRLHARGFLSDRDLERLRPVGTHIPRLYGLPKIHKEGLPLRPILDMRNSPYHAIAKWLAEKLKPVQRQLAPRSYRDTFEFIEDVKDLNLNGTKMLSLDVSSLFTNVPVTETVDYLCEFLLTSEQETGIPTNTLKELLLRCTLNVQFLFDNQLYRQIDGVAMGSPLGPLLADVFMGKLEKFQLSGQINKLRYYGRYVDDIFAIVTEETNVDELLYTVNQAHPSIKFTVEMERAGSLPFLDVLLSRRPDGSIRRSVYRKKTWSGQYMNFSSFIPLQQKRNLVRCLAQRARKICTADSIEEELGKIQNLLRENGYPDRFITKHLVARPVKPAKDTVEKKTLFLKVPFQGDSASELLKRRLNQAVTQTFPAAKLQIVFSTNPLLRGEGKDRLSAQTTSMCNYSFTCSCGAGYVGRTSRRLSKRIREHLPA</sequence>
<feature type="domain" description="Reverse transcriptase" evidence="1">
    <location>
        <begin position="93"/>
        <end position="347"/>
    </location>
</feature>
<dbReference type="PROSITE" id="PS50878">
    <property type="entry name" value="RT_POL"/>
    <property type="match status" value="1"/>
</dbReference>
<dbReference type="EMBL" id="GEEE01007769">
    <property type="protein sequence ID" value="JAP55456.1"/>
    <property type="molecule type" value="Transcribed_RNA"/>
</dbReference>
<organism evidence="2">
    <name type="scientific">Schistocephalus solidus</name>
    <name type="common">Tapeworm</name>
    <dbReference type="NCBI Taxonomy" id="70667"/>
    <lineage>
        <taxon>Eukaryota</taxon>
        <taxon>Metazoa</taxon>
        <taxon>Spiralia</taxon>
        <taxon>Lophotrochozoa</taxon>
        <taxon>Platyhelminthes</taxon>
        <taxon>Cestoda</taxon>
        <taxon>Eucestoda</taxon>
        <taxon>Diphyllobothriidea</taxon>
        <taxon>Diphyllobothriidae</taxon>
        <taxon>Schistocephalus</taxon>
    </lineage>
</organism>
<proteinExistence type="predicted"/>
<accession>A0A0X3Q8A9</accession>
<dbReference type="Pfam" id="PF26215">
    <property type="entry name" value="HTH_animal"/>
    <property type="match status" value="1"/>
</dbReference>
<keyword evidence="2" id="KW-0695">RNA-directed DNA polymerase</keyword>
<feature type="non-terminal residue" evidence="2">
    <location>
        <position position="1"/>
    </location>
</feature>
<reference evidence="2" key="1">
    <citation type="submission" date="2016-01" db="EMBL/GenBank/DDBJ databases">
        <title>Reference transcriptome for the parasite Schistocephalus solidus: insights into the molecular evolution of parasitism.</title>
        <authorList>
            <person name="Hebert F.O."/>
            <person name="Grambauer S."/>
            <person name="Barber I."/>
            <person name="Landry C.R."/>
            <person name="Aubin-Horth N."/>
        </authorList>
    </citation>
    <scope>NUCLEOTIDE SEQUENCE</scope>
</reference>
<name>A0A0X3Q8A9_SCHSO</name>
<dbReference type="Pfam" id="PF00078">
    <property type="entry name" value="RVT_1"/>
    <property type="match status" value="1"/>
</dbReference>
<keyword evidence="2" id="KW-0548">Nucleotidyltransferase</keyword>
<dbReference type="AlphaFoldDB" id="A0A0X3Q8A9"/>
<dbReference type="PANTHER" id="PTHR21301">
    <property type="entry name" value="REVERSE TRANSCRIPTASE"/>
    <property type="match status" value="1"/>
</dbReference>
<gene>
    <name evidence="2" type="ORF">TR88722</name>
</gene>
<dbReference type="InterPro" id="IPR000477">
    <property type="entry name" value="RT_dom"/>
</dbReference>
<evidence type="ECO:0000313" key="2">
    <source>
        <dbReference type="EMBL" id="JAP55456.1"/>
    </source>
</evidence>